<protein>
    <submittedName>
        <fullName evidence="1">Glycosyltransferase family 2 protein</fullName>
    </submittedName>
</protein>
<dbReference type="Gene3D" id="3.90.550.10">
    <property type="entry name" value="Spore Coat Polysaccharide Biosynthesis Protein SpsA, Chain A"/>
    <property type="match status" value="1"/>
</dbReference>
<gene>
    <name evidence="1" type="ORF">D6C13_01260</name>
</gene>
<comment type="caution">
    <text evidence="1">The sequence shown here is derived from an EMBL/GenBank/DDBJ whole genome shotgun (WGS) entry which is preliminary data.</text>
</comment>
<dbReference type="GO" id="GO:0016740">
    <property type="term" value="F:transferase activity"/>
    <property type="evidence" value="ECO:0007669"/>
    <property type="project" value="UniProtKB-KW"/>
</dbReference>
<dbReference type="OrthoDB" id="9771846at2"/>
<dbReference type="PANTHER" id="PTHR43179">
    <property type="entry name" value="RHAMNOSYLTRANSFERASE WBBL"/>
    <property type="match status" value="1"/>
</dbReference>
<evidence type="ECO:0000313" key="1">
    <source>
        <dbReference type="EMBL" id="RJT47023.1"/>
    </source>
</evidence>
<proteinExistence type="predicted"/>
<evidence type="ECO:0000313" key="2">
    <source>
        <dbReference type="Proteomes" id="UP000284908"/>
    </source>
</evidence>
<dbReference type="InterPro" id="IPR029044">
    <property type="entry name" value="Nucleotide-diphossugar_trans"/>
</dbReference>
<reference evidence="1 2" key="1">
    <citation type="submission" date="2018-09" db="EMBL/GenBank/DDBJ databases">
        <authorList>
            <person name="Le Fleche-Mateos A."/>
        </authorList>
    </citation>
    <scope>NUCLEOTIDE SEQUENCE [LARGE SCALE GENOMIC DNA]</scope>
    <source>
        <strain evidence="1 2">DSM 27399</strain>
    </source>
</reference>
<dbReference type="AlphaFoldDB" id="A0A419NE36"/>
<dbReference type="RefSeq" id="WP_120131039.1">
    <property type="nucleotide sequence ID" value="NZ_RAHH01000002.1"/>
</dbReference>
<sequence>MVYIIVVSHGHDNFIKKLFSGLNLTSSFYKVIVKDNLNNKELQKYCNGLESVEYISSNMQYGFGKNNNIAAKYAIEILHANNSDYFLILNPDIYITDDVLVGFIQYNIRHDIPFSTLCLYKNFEKTEHYYSIRNFPNLIDFASSFLLGINKTKYIKEDISEEIEVDWCAGSFMLIKVAQYRSIKGFDEGYFMYCEDIDISYRLSLSGSRLRYIPHFDAIHYAHHDNRNFLSQAFRWHLKSIGRYLLRKIFLTKNNFSRIKSSL</sequence>
<accession>A0A419NE36</accession>
<dbReference type="PANTHER" id="PTHR43179:SF7">
    <property type="entry name" value="RHAMNOSYLTRANSFERASE WBBL"/>
    <property type="match status" value="1"/>
</dbReference>
<dbReference type="SUPFAM" id="SSF53448">
    <property type="entry name" value="Nucleotide-diphospho-sugar transferases"/>
    <property type="match status" value="1"/>
</dbReference>
<dbReference type="Proteomes" id="UP000284908">
    <property type="component" value="Unassembled WGS sequence"/>
</dbReference>
<organism evidence="1 2">
    <name type="scientific">Rahnella woolbedingensis</name>
    <dbReference type="NCBI Taxonomy" id="1510574"/>
    <lineage>
        <taxon>Bacteria</taxon>
        <taxon>Pseudomonadati</taxon>
        <taxon>Pseudomonadota</taxon>
        <taxon>Gammaproteobacteria</taxon>
        <taxon>Enterobacterales</taxon>
        <taxon>Yersiniaceae</taxon>
        <taxon>Rahnella</taxon>
    </lineage>
</organism>
<keyword evidence="1" id="KW-0808">Transferase</keyword>
<keyword evidence="2" id="KW-1185">Reference proteome</keyword>
<dbReference type="EMBL" id="RAHH01000002">
    <property type="protein sequence ID" value="RJT47023.1"/>
    <property type="molecule type" value="Genomic_DNA"/>
</dbReference>
<name>A0A419NE36_9GAMM</name>